<feature type="compositionally biased region" description="Polar residues" evidence="1">
    <location>
        <begin position="154"/>
        <end position="166"/>
    </location>
</feature>
<evidence type="ECO:0000313" key="3">
    <source>
        <dbReference type="Proteomes" id="UP001497392"/>
    </source>
</evidence>
<name>A0ABP1G0Y7_9CHLO</name>
<proteinExistence type="predicted"/>
<evidence type="ECO:0000256" key="1">
    <source>
        <dbReference type="SAM" id="MobiDB-lite"/>
    </source>
</evidence>
<gene>
    <name evidence="2" type="primary">g7643</name>
    <name evidence="2" type="ORF">VP750_LOCUS6543</name>
</gene>
<keyword evidence="3" id="KW-1185">Reference proteome</keyword>
<protein>
    <submittedName>
        <fullName evidence="2">G7643 protein</fullName>
    </submittedName>
</protein>
<reference evidence="2 3" key="1">
    <citation type="submission" date="2024-06" db="EMBL/GenBank/DDBJ databases">
        <authorList>
            <person name="Kraege A."/>
            <person name="Thomma B."/>
        </authorList>
    </citation>
    <scope>NUCLEOTIDE SEQUENCE [LARGE SCALE GENOMIC DNA]</scope>
</reference>
<feature type="region of interest" description="Disordered" evidence="1">
    <location>
        <begin position="143"/>
        <end position="169"/>
    </location>
</feature>
<dbReference type="Proteomes" id="UP001497392">
    <property type="component" value="Unassembled WGS sequence"/>
</dbReference>
<organism evidence="2 3">
    <name type="scientific">Coccomyxa viridis</name>
    <dbReference type="NCBI Taxonomy" id="1274662"/>
    <lineage>
        <taxon>Eukaryota</taxon>
        <taxon>Viridiplantae</taxon>
        <taxon>Chlorophyta</taxon>
        <taxon>core chlorophytes</taxon>
        <taxon>Trebouxiophyceae</taxon>
        <taxon>Trebouxiophyceae incertae sedis</taxon>
        <taxon>Coccomyxaceae</taxon>
        <taxon>Coccomyxa</taxon>
    </lineage>
</organism>
<comment type="caution">
    <text evidence="2">The sequence shown here is derived from an EMBL/GenBank/DDBJ whole genome shotgun (WGS) entry which is preliminary data.</text>
</comment>
<evidence type="ECO:0000313" key="2">
    <source>
        <dbReference type="EMBL" id="CAL5224884.1"/>
    </source>
</evidence>
<dbReference type="EMBL" id="CAXHTA020000011">
    <property type="protein sequence ID" value="CAL5224884.1"/>
    <property type="molecule type" value="Genomic_DNA"/>
</dbReference>
<accession>A0ABP1G0Y7</accession>
<sequence length="369" mass="41011">MAALRLSTANGTAADAKSKVMLQIQCKALEEKRDLRKDRLERLQKEKEYLLKIRQVIMANLGNAKGKSIPKVKVVTQGGREALNKLKEVCMAEQLDTDRNGDSAFDGPSLLLLSREKLEVWEMRAGRGRKDCKDRLARIRAAAGPLRMPHADSPDSNGSSNDTPSPSALDAEPYFVERRQVHALALKNVLKWEEGKAKPSGRVLAESNILTCNGPRETGSTFVAICIASPSGKDLEALGPLLWEAFRTAAEEQLGLEVSIPDGQHFNRPMEVLEAIQELLGRRMQLMLHVDQAQELAEHAKVGGWYADLVDEFQRILSSREHRGDRAVARELAGTYGLWNDPSELFRKPGVCGFFTGILEPLAKRRRVL</sequence>